<dbReference type="EMBL" id="LR796238">
    <property type="protein sequence ID" value="CAB4130388.1"/>
    <property type="molecule type" value="Genomic_DNA"/>
</dbReference>
<organism evidence="1">
    <name type="scientific">uncultured Caudovirales phage</name>
    <dbReference type="NCBI Taxonomy" id="2100421"/>
    <lineage>
        <taxon>Viruses</taxon>
        <taxon>Duplodnaviria</taxon>
        <taxon>Heunggongvirae</taxon>
        <taxon>Uroviricota</taxon>
        <taxon>Caudoviricetes</taxon>
        <taxon>Peduoviridae</taxon>
        <taxon>Maltschvirus</taxon>
        <taxon>Maltschvirus maltsch</taxon>
    </lineage>
</organism>
<gene>
    <name evidence="1" type="ORF">UFOVP119_12</name>
</gene>
<accession>A0A6J5L6Z6</accession>
<protein>
    <submittedName>
        <fullName evidence="1">Uncharacterized protein</fullName>
    </submittedName>
</protein>
<reference evidence="1" key="1">
    <citation type="submission" date="2020-04" db="EMBL/GenBank/DDBJ databases">
        <authorList>
            <person name="Chiriac C."/>
            <person name="Salcher M."/>
            <person name="Ghai R."/>
            <person name="Kavagutti S V."/>
        </authorList>
    </citation>
    <scope>NUCLEOTIDE SEQUENCE</scope>
</reference>
<dbReference type="Pfam" id="PF26092">
    <property type="entry name" value="T4_Y16D"/>
    <property type="match status" value="1"/>
</dbReference>
<proteinExistence type="predicted"/>
<sequence>MSQRRIVCAAIRHPDGRIVCGPRHLDDTMWATIHSMSPQQWKAHKAAGREPSDEAVEWGWKSEQGFVDQRGEFVDRIDAWAIAVMADQIVRSDGMPKGRLFSEHLY</sequence>
<dbReference type="InterPro" id="IPR058630">
    <property type="entry name" value="T4_Y16D"/>
</dbReference>
<name>A0A6J5L6Z6_9CAUD</name>
<evidence type="ECO:0000313" key="1">
    <source>
        <dbReference type="EMBL" id="CAB4130388.1"/>
    </source>
</evidence>